<gene>
    <name evidence="9" type="ORF">XD66_1473</name>
</gene>
<dbReference type="PROSITE" id="PS51379">
    <property type="entry name" value="4FE4S_FER_2"/>
    <property type="match status" value="3"/>
</dbReference>
<evidence type="ECO:0000259" key="8">
    <source>
        <dbReference type="PROSITE" id="PS51379"/>
    </source>
</evidence>
<evidence type="ECO:0000313" key="9">
    <source>
        <dbReference type="EMBL" id="KUK35816.1"/>
    </source>
</evidence>
<dbReference type="Proteomes" id="UP000053326">
    <property type="component" value="Unassembled WGS sequence"/>
</dbReference>
<reference evidence="10" key="1">
    <citation type="journal article" date="2015" name="MBio">
        <title>Genome-Resolved Metagenomic Analysis Reveals Roles for Candidate Phyla and Other Microbial Community Members in Biogeochemical Transformations in Oil Reservoirs.</title>
        <authorList>
            <person name="Hu P."/>
            <person name="Tom L."/>
            <person name="Singh A."/>
            <person name="Thomas B.C."/>
            <person name="Baker B.J."/>
            <person name="Piceno Y.M."/>
            <person name="Andersen G.L."/>
            <person name="Banfield J.F."/>
        </authorList>
    </citation>
    <scope>NUCLEOTIDE SEQUENCE [LARGE SCALE GENOMIC DNA]</scope>
</reference>
<comment type="caution">
    <text evidence="9">The sequence shown here is derived from an EMBL/GenBank/DDBJ whole genome shotgun (WGS) entry which is preliminary data.</text>
</comment>
<evidence type="ECO:0000256" key="7">
    <source>
        <dbReference type="ARBA" id="ARBA00023014"/>
    </source>
</evidence>
<feature type="domain" description="4Fe-4S ferredoxin-type" evidence="8">
    <location>
        <begin position="51"/>
        <end position="81"/>
    </location>
</feature>
<dbReference type="InterPro" id="IPR050954">
    <property type="entry name" value="ET_IronSulfur_Cluster-Binding"/>
</dbReference>
<sequence length="162" mass="17596">MKEVQIDVGKCLGCKSCEMACAVSHSLSQELFGAIFEDTPPRKRIYVQGVGTAAVPVNCRHCEEAGCVSVCPTGAMYRDERTGTVLHNRDRCIGCGFCELACPFGAITRLPGSKVVAKCDRCPDREVPACVDACPTGALLFITPEEAQRRKRLQLARQMCLP</sequence>
<protein>
    <submittedName>
        <fullName evidence="9">4Fe-4S ferredoxin iron-sulfur binding domain-containing protein YgfS</fullName>
    </submittedName>
</protein>
<accession>A0A117LAP6</accession>
<keyword evidence="1" id="KW-0813">Transport</keyword>
<dbReference type="EMBL" id="LGFO01000247">
    <property type="protein sequence ID" value="KUK35816.1"/>
    <property type="molecule type" value="Genomic_DNA"/>
</dbReference>
<feature type="domain" description="4Fe-4S ferredoxin-type" evidence="8">
    <location>
        <begin position="83"/>
        <end position="112"/>
    </location>
</feature>
<keyword evidence="3" id="KW-0479">Metal-binding</keyword>
<dbReference type="Pfam" id="PF12800">
    <property type="entry name" value="Fer4_4"/>
    <property type="match status" value="1"/>
</dbReference>
<dbReference type="GO" id="GO:0051539">
    <property type="term" value="F:4 iron, 4 sulfur cluster binding"/>
    <property type="evidence" value="ECO:0007669"/>
    <property type="project" value="UniProtKB-KW"/>
</dbReference>
<dbReference type="SUPFAM" id="SSF54862">
    <property type="entry name" value="4Fe-4S ferredoxins"/>
    <property type="match status" value="1"/>
</dbReference>
<dbReference type="InterPro" id="IPR017900">
    <property type="entry name" value="4Fe4S_Fe_S_CS"/>
</dbReference>
<dbReference type="PANTHER" id="PTHR43177">
    <property type="entry name" value="PROTEIN NRFC"/>
    <property type="match status" value="1"/>
</dbReference>
<dbReference type="CDD" id="cd10563">
    <property type="entry name" value="CooF_like"/>
    <property type="match status" value="1"/>
</dbReference>
<evidence type="ECO:0000256" key="5">
    <source>
        <dbReference type="ARBA" id="ARBA00022982"/>
    </source>
</evidence>
<keyword evidence="2" id="KW-0004">4Fe-4S</keyword>
<dbReference type="PANTHER" id="PTHR43177:SF5">
    <property type="entry name" value="ANAEROBIC DIMETHYL SULFOXIDE REDUCTASE CHAIN B-RELATED"/>
    <property type="match status" value="1"/>
</dbReference>
<evidence type="ECO:0000313" key="10">
    <source>
        <dbReference type="Proteomes" id="UP000053326"/>
    </source>
</evidence>
<dbReference type="PROSITE" id="PS00198">
    <property type="entry name" value="4FE4S_FER_1"/>
    <property type="match status" value="1"/>
</dbReference>
<keyword evidence="5" id="KW-0249">Electron transport</keyword>
<keyword evidence="7" id="KW-0411">Iron-sulfur</keyword>
<organism evidence="9 10">
    <name type="scientific">Thermacetogenium phaeum</name>
    <dbReference type="NCBI Taxonomy" id="85874"/>
    <lineage>
        <taxon>Bacteria</taxon>
        <taxon>Bacillati</taxon>
        <taxon>Bacillota</taxon>
        <taxon>Clostridia</taxon>
        <taxon>Thermoanaerobacterales</taxon>
        <taxon>Thermoanaerobacteraceae</taxon>
        <taxon>Thermacetogenium</taxon>
    </lineage>
</organism>
<dbReference type="AlphaFoldDB" id="A0A117LAP6"/>
<evidence type="ECO:0000256" key="1">
    <source>
        <dbReference type="ARBA" id="ARBA00022448"/>
    </source>
</evidence>
<evidence type="ECO:0000256" key="2">
    <source>
        <dbReference type="ARBA" id="ARBA00022485"/>
    </source>
</evidence>
<evidence type="ECO:0000256" key="4">
    <source>
        <dbReference type="ARBA" id="ARBA00022737"/>
    </source>
</evidence>
<dbReference type="GO" id="GO:0046872">
    <property type="term" value="F:metal ion binding"/>
    <property type="evidence" value="ECO:0007669"/>
    <property type="project" value="UniProtKB-KW"/>
</dbReference>
<dbReference type="InterPro" id="IPR017896">
    <property type="entry name" value="4Fe4S_Fe-S-bd"/>
</dbReference>
<keyword evidence="4" id="KW-0677">Repeat</keyword>
<dbReference type="Pfam" id="PF13247">
    <property type="entry name" value="Fer4_11"/>
    <property type="match status" value="1"/>
</dbReference>
<name>A0A117LAP6_9THEO</name>
<keyword evidence="6" id="KW-0408">Iron</keyword>
<evidence type="ECO:0000256" key="3">
    <source>
        <dbReference type="ARBA" id="ARBA00022723"/>
    </source>
</evidence>
<evidence type="ECO:0000256" key="6">
    <source>
        <dbReference type="ARBA" id="ARBA00023004"/>
    </source>
</evidence>
<feature type="domain" description="4Fe-4S ferredoxin-type" evidence="8">
    <location>
        <begin position="2"/>
        <end position="32"/>
    </location>
</feature>
<dbReference type="Gene3D" id="3.30.70.20">
    <property type="match status" value="2"/>
</dbReference>
<proteinExistence type="predicted"/>